<feature type="domain" description="Cadherin" evidence="9">
    <location>
        <begin position="2"/>
        <end position="70"/>
    </location>
</feature>
<keyword evidence="11" id="KW-1185">Reference proteome</keyword>
<comment type="caution">
    <text evidence="10">The sequence shown here is derived from an EMBL/GenBank/DDBJ whole genome shotgun (WGS) entry which is preliminary data.</text>
</comment>
<dbReference type="SUPFAM" id="SSF49313">
    <property type="entry name" value="Cadherin-like"/>
    <property type="match status" value="1"/>
</dbReference>
<keyword evidence="5" id="KW-0130">Cell adhesion</keyword>
<dbReference type="EMBL" id="KV583466">
    <property type="protein sequence ID" value="OPL33346.1"/>
    <property type="molecule type" value="Genomic_DNA"/>
</dbReference>
<dbReference type="GO" id="GO:0005886">
    <property type="term" value="C:plasma membrane"/>
    <property type="evidence" value="ECO:0007669"/>
    <property type="project" value="InterPro"/>
</dbReference>
<dbReference type="PROSITE" id="PS50268">
    <property type="entry name" value="CADHERIN_2"/>
    <property type="match status" value="1"/>
</dbReference>
<evidence type="ECO:0000259" key="9">
    <source>
        <dbReference type="PROSITE" id="PS50268"/>
    </source>
</evidence>
<evidence type="ECO:0000313" key="11">
    <source>
        <dbReference type="Proteomes" id="UP000266721"/>
    </source>
</evidence>
<evidence type="ECO:0000256" key="1">
    <source>
        <dbReference type="ARBA" id="ARBA00004370"/>
    </source>
</evidence>
<dbReference type="GO" id="GO:0005509">
    <property type="term" value="F:calcium ion binding"/>
    <property type="evidence" value="ECO:0007669"/>
    <property type="project" value="UniProtKB-UniRule"/>
</dbReference>
<dbReference type="PANTHER" id="PTHR24025:SF23">
    <property type="entry name" value="NEURAL-CADHERIN"/>
    <property type="match status" value="1"/>
</dbReference>
<evidence type="ECO:0000256" key="6">
    <source>
        <dbReference type="ARBA" id="ARBA00022989"/>
    </source>
</evidence>
<evidence type="ECO:0000256" key="5">
    <source>
        <dbReference type="ARBA" id="ARBA00022889"/>
    </source>
</evidence>
<keyword evidence="2" id="KW-0812">Transmembrane</keyword>
<evidence type="ECO:0000256" key="2">
    <source>
        <dbReference type="ARBA" id="ARBA00022692"/>
    </source>
</evidence>
<sequence length="76" mass="8307">LNPTVAYIISTYTDIFNIDSSTGTITTKSYVDRENTEVILLPVVATDGVKSVTTTVTVQILDDNDNNPQISSDQNR</sequence>
<dbReference type="SMART" id="SM00112">
    <property type="entry name" value="CA"/>
    <property type="match status" value="1"/>
</dbReference>
<proteinExistence type="predicted"/>
<dbReference type="CDD" id="cd11304">
    <property type="entry name" value="Cadherin_repeat"/>
    <property type="match status" value="1"/>
</dbReference>
<dbReference type="InterPro" id="IPR015919">
    <property type="entry name" value="Cadherin-like_sf"/>
</dbReference>
<evidence type="ECO:0000256" key="3">
    <source>
        <dbReference type="ARBA" id="ARBA00022737"/>
    </source>
</evidence>
<keyword evidence="3" id="KW-0677">Repeat</keyword>
<dbReference type="Proteomes" id="UP000266721">
    <property type="component" value="Unassembled WGS sequence"/>
</dbReference>
<evidence type="ECO:0000256" key="4">
    <source>
        <dbReference type="ARBA" id="ARBA00022837"/>
    </source>
</evidence>
<keyword evidence="7" id="KW-0472">Membrane</keyword>
<dbReference type="InterPro" id="IPR050971">
    <property type="entry name" value="Cadherin-domain_protein"/>
</dbReference>
<dbReference type="InterPro" id="IPR020894">
    <property type="entry name" value="Cadherin_CS"/>
</dbReference>
<feature type="non-terminal residue" evidence="10">
    <location>
        <position position="1"/>
    </location>
</feature>
<dbReference type="GO" id="GO:0007156">
    <property type="term" value="P:homophilic cell adhesion via plasma membrane adhesion molecules"/>
    <property type="evidence" value="ECO:0007669"/>
    <property type="project" value="InterPro"/>
</dbReference>
<keyword evidence="6" id="KW-1133">Transmembrane helix</keyword>
<accession>A0A3L5TTS6</accession>
<dbReference type="PANTHER" id="PTHR24025">
    <property type="entry name" value="DESMOGLEIN FAMILY MEMBER"/>
    <property type="match status" value="1"/>
</dbReference>
<dbReference type="InterPro" id="IPR002126">
    <property type="entry name" value="Cadherin-like_dom"/>
</dbReference>
<dbReference type="SMR" id="A0A3L5TTS6"/>
<protein>
    <recommendedName>
        <fullName evidence="9">Cadherin domain-containing protein</fullName>
    </recommendedName>
</protein>
<dbReference type="Gene3D" id="2.60.40.60">
    <property type="entry name" value="Cadherins"/>
    <property type="match status" value="1"/>
</dbReference>
<comment type="subcellular location">
    <subcellularLocation>
        <location evidence="1">Membrane</location>
    </subcellularLocation>
</comment>
<dbReference type="Pfam" id="PF00028">
    <property type="entry name" value="Cadherin"/>
    <property type="match status" value="1"/>
</dbReference>
<evidence type="ECO:0000256" key="8">
    <source>
        <dbReference type="PROSITE-ProRule" id="PRU00043"/>
    </source>
</evidence>
<keyword evidence="4 8" id="KW-0106">Calcium</keyword>
<evidence type="ECO:0000256" key="7">
    <source>
        <dbReference type="ARBA" id="ARBA00023136"/>
    </source>
</evidence>
<name>A0A3L5TTS6_MYTGA</name>
<reference evidence="10 11" key="1">
    <citation type="journal article" date="2016" name="PLoS ONE">
        <title>A First Insight into the Genome of the Filter-Feeder Mussel Mytilus galloprovincialis.</title>
        <authorList>
            <person name="Murgarella M."/>
            <person name="Puiu D."/>
            <person name="Novoa B."/>
            <person name="Figueras A."/>
            <person name="Posada D."/>
            <person name="Canchaya C."/>
        </authorList>
    </citation>
    <scope>NUCLEOTIDE SEQUENCE [LARGE SCALE GENOMIC DNA]</scope>
    <source>
        <tissue evidence="10">Muscle</tissue>
    </source>
</reference>
<gene>
    <name evidence="10" type="ORF">AM593_09332</name>
</gene>
<evidence type="ECO:0000313" key="10">
    <source>
        <dbReference type="EMBL" id="OPL33346.1"/>
    </source>
</evidence>
<dbReference type="AlphaFoldDB" id="A0A3L5TTS6"/>
<dbReference type="GO" id="GO:0005911">
    <property type="term" value="C:cell-cell junction"/>
    <property type="evidence" value="ECO:0007669"/>
    <property type="project" value="TreeGrafter"/>
</dbReference>
<organism evidence="10 11">
    <name type="scientific">Mytilus galloprovincialis</name>
    <name type="common">Mediterranean mussel</name>
    <dbReference type="NCBI Taxonomy" id="29158"/>
    <lineage>
        <taxon>Eukaryota</taxon>
        <taxon>Metazoa</taxon>
        <taxon>Spiralia</taxon>
        <taxon>Lophotrochozoa</taxon>
        <taxon>Mollusca</taxon>
        <taxon>Bivalvia</taxon>
        <taxon>Autobranchia</taxon>
        <taxon>Pteriomorphia</taxon>
        <taxon>Mytilida</taxon>
        <taxon>Mytiloidea</taxon>
        <taxon>Mytilidae</taxon>
        <taxon>Mytilinae</taxon>
        <taxon>Mytilus</taxon>
    </lineage>
</organism>
<dbReference type="PRINTS" id="PR00205">
    <property type="entry name" value="CADHERIN"/>
</dbReference>
<dbReference type="PROSITE" id="PS00232">
    <property type="entry name" value="CADHERIN_1"/>
    <property type="match status" value="1"/>
</dbReference>